<name>A0A1G2ELE5_9BACT</name>
<protein>
    <submittedName>
        <fullName evidence="1">Uncharacterized protein</fullName>
    </submittedName>
</protein>
<accession>A0A1G2ELE5</accession>
<sequence>MTDLKTVEQAIMEEPISEFAQKALIYLLRASEGLTVPVTLRFSPTLREPGREIAKAAKAVYNRGAVNNLLEKMRATVFFYGYDDPCGLGASLGTTLTDGPPERQLHFTVEEIQSIQTNI</sequence>
<evidence type="ECO:0000313" key="2">
    <source>
        <dbReference type="Proteomes" id="UP000177740"/>
    </source>
</evidence>
<proteinExistence type="predicted"/>
<reference evidence="1 2" key="1">
    <citation type="journal article" date="2016" name="Nat. Commun.">
        <title>Thousands of microbial genomes shed light on interconnected biogeochemical processes in an aquifer system.</title>
        <authorList>
            <person name="Anantharaman K."/>
            <person name="Brown C.T."/>
            <person name="Hug L.A."/>
            <person name="Sharon I."/>
            <person name="Castelle C.J."/>
            <person name="Probst A.J."/>
            <person name="Thomas B.C."/>
            <person name="Singh A."/>
            <person name="Wilkins M.J."/>
            <person name="Karaoz U."/>
            <person name="Brodie E.L."/>
            <person name="Williams K.H."/>
            <person name="Hubbard S.S."/>
            <person name="Banfield J.F."/>
        </authorList>
    </citation>
    <scope>NUCLEOTIDE SEQUENCE [LARGE SCALE GENOMIC DNA]</scope>
</reference>
<evidence type="ECO:0000313" key="1">
    <source>
        <dbReference type="EMBL" id="OGZ26597.1"/>
    </source>
</evidence>
<dbReference type="EMBL" id="MHMM01000020">
    <property type="protein sequence ID" value="OGZ26597.1"/>
    <property type="molecule type" value="Genomic_DNA"/>
</dbReference>
<organism evidence="1 2">
    <name type="scientific">Candidatus Nealsonbacteria bacterium RIFOXYB1_FULL_40_15</name>
    <dbReference type="NCBI Taxonomy" id="1801677"/>
    <lineage>
        <taxon>Bacteria</taxon>
        <taxon>Candidatus Nealsoniibacteriota</taxon>
    </lineage>
</organism>
<dbReference type="Proteomes" id="UP000177740">
    <property type="component" value="Unassembled WGS sequence"/>
</dbReference>
<comment type="caution">
    <text evidence="1">The sequence shown here is derived from an EMBL/GenBank/DDBJ whole genome shotgun (WGS) entry which is preliminary data.</text>
</comment>
<dbReference type="AlphaFoldDB" id="A0A1G2ELE5"/>
<gene>
    <name evidence="1" type="ORF">A2365_00295</name>
</gene>
<dbReference type="STRING" id="1801677.A2365_00295"/>